<proteinExistence type="predicted"/>
<accession>A0ABN2XR50</accession>
<dbReference type="EMBL" id="BAAAMQ010000017">
    <property type="protein sequence ID" value="GAA2115888.1"/>
    <property type="molecule type" value="Genomic_DNA"/>
</dbReference>
<dbReference type="CDD" id="cd03801">
    <property type="entry name" value="GT4_PimA-like"/>
    <property type="match status" value="1"/>
</dbReference>
<dbReference type="Proteomes" id="UP001501161">
    <property type="component" value="Unassembled WGS sequence"/>
</dbReference>
<name>A0ABN2XR50_9ACTN</name>
<gene>
    <name evidence="1" type="ORF">GCM10009726_35040</name>
</gene>
<reference evidence="1 2" key="1">
    <citation type="journal article" date="2019" name="Int. J. Syst. Evol. Microbiol.">
        <title>The Global Catalogue of Microorganisms (GCM) 10K type strain sequencing project: providing services to taxonomists for standard genome sequencing and annotation.</title>
        <authorList>
            <consortium name="The Broad Institute Genomics Platform"/>
            <consortium name="The Broad Institute Genome Sequencing Center for Infectious Disease"/>
            <person name="Wu L."/>
            <person name="Ma J."/>
        </authorList>
    </citation>
    <scope>NUCLEOTIDE SEQUENCE [LARGE SCALE GENOMIC DNA]</scope>
    <source>
        <strain evidence="1 2">JCM 13813</strain>
    </source>
</reference>
<keyword evidence="2" id="KW-1185">Reference proteome</keyword>
<evidence type="ECO:0008006" key="3">
    <source>
        <dbReference type="Google" id="ProtNLM"/>
    </source>
</evidence>
<protein>
    <recommendedName>
        <fullName evidence="3">Glycosyl transferase family 1 domain-containing protein</fullName>
    </recommendedName>
</protein>
<evidence type="ECO:0000313" key="1">
    <source>
        <dbReference type="EMBL" id="GAA2115888.1"/>
    </source>
</evidence>
<dbReference type="SUPFAM" id="SSF53756">
    <property type="entry name" value="UDP-Glycosyltransferase/glycogen phosphorylase"/>
    <property type="match status" value="1"/>
</dbReference>
<evidence type="ECO:0000313" key="2">
    <source>
        <dbReference type="Proteomes" id="UP001501161"/>
    </source>
</evidence>
<dbReference type="Pfam" id="PF13692">
    <property type="entry name" value="Glyco_trans_1_4"/>
    <property type="match status" value="1"/>
</dbReference>
<dbReference type="PANTHER" id="PTHR46656:SF3">
    <property type="entry name" value="PUTATIVE-RELATED"/>
    <property type="match status" value="1"/>
</dbReference>
<dbReference type="PANTHER" id="PTHR46656">
    <property type="entry name" value="PUTATIVE-RELATED"/>
    <property type="match status" value="1"/>
</dbReference>
<sequence length="427" mass="47307">MRTELTTNFGVNLFGYVTSNQSQGVIARNLVATLRSQGVPLAITDVAPTFGGTGDDETYCMAGCDEASDQPYPLTVYCFIPSDAEDYLRRHPHLARRDRLSAVVVFVEHRVMRPELIPFLRAVDLVLTPTDFVAEAVASSVPDSVTVPFRQSVVLPSGVTADRSRWGMQEGTTTFVFGFDTYSDSQRKNPLGLVRAFRAAFPERADVALLIKVGHLDEDERLGGQALQAVAEADGDARITFLQQNLDYVDVLGLYASADVVSSLHRSEGLGLLMMEAMSLGTPVMATGFSGNLDFMTAHNSILVDHDLVTVDTPYPGYQHVRGVDVWAEPDHDSAVRAMRALADDQGLRAALADQGRRDMEARRRLVAGGDLLDELRQAFHDPALWSAHRRRRARLTWLARRPRSRYGWGDVRHVVADRIKKILRRS</sequence>
<organism evidence="1 2">
    <name type="scientific">Nocardioides furvisabuli</name>
    <dbReference type="NCBI Taxonomy" id="375542"/>
    <lineage>
        <taxon>Bacteria</taxon>
        <taxon>Bacillati</taxon>
        <taxon>Actinomycetota</taxon>
        <taxon>Actinomycetes</taxon>
        <taxon>Propionibacteriales</taxon>
        <taxon>Nocardioidaceae</taxon>
        <taxon>Nocardioides</taxon>
    </lineage>
</organism>
<dbReference type="Gene3D" id="3.40.50.2000">
    <property type="entry name" value="Glycogen Phosphorylase B"/>
    <property type="match status" value="1"/>
</dbReference>
<comment type="caution">
    <text evidence="1">The sequence shown here is derived from an EMBL/GenBank/DDBJ whole genome shotgun (WGS) entry which is preliminary data.</text>
</comment>